<gene>
    <name evidence="2" type="ORF">Y1Q_0016721</name>
</gene>
<keyword evidence="3" id="KW-1185">Reference proteome</keyword>
<dbReference type="Proteomes" id="UP000050525">
    <property type="component" value="Unassembled WGS sequence"/>
</dbReference>
<feature type="compositionally biased region" description="Acidic residues" evidence="1">
    <location>
        <begin position="264"/>
        <end position="284"/>
    </location>
</feature>
<feature type="region of interest" description="Disordered" evidence="1">
    <location>
        <begin position="1"/>
        <end position="31"/>
    </location>
</feature>
<name>A0A151P026_ALLMI</name>
<evidence type="ECO:0000313" key="3">
    <source>
        <dbReference type="Proteomes" id="UP000050525"/>
    </source>
</evidence>
<reference evidence="2 3" key="1">
    <citation type="journal article" date="2012" name="Genome Biol.">
        <title>Sequencing three crocodilian genomes to illuminate the evolution of archosaurs and amniotes.</title>
        <authorList>
            <person name="St John J.A."/>
            <person name="Braun E.L."/>
            <person name="Isberg S.R."/>
            <person name="Miles L.G."/>
            <person name="Chong A.Y."/>
            <person name="Gongora J."/>
            <person name="Dalzell P."/>
            <person name="Moran C."/>
            <person name="Bed'hom B."/>
            <person name="Abzhanov A."/>
            <person name="Burgess S.C."/>
            <person name="Cooksey A.M."/>
            <person name="Castoe T.A."/>
            <person name="Crawford N.G."/>
            <person name="Densmore L.D."/>
            <person name="Drew J.C."/>
            <person name="Edwards S.V."/>
            <person name="Faircloth B.C."/>
            <person name="Fujita M.K."/>
            <person name="Greenwold M.J."/>
            <person name="Hoffmann F.G."/>
            <person name="Howard J.M."/>
            <person name="Iguchi T."/>
            <person name="Janes D.E."/>
            <person name="Khan S.Y."/>
            <person name="Kohno S."/>
            <person name="de Koning A.J."/>
            <person name="Lance S.L."/>
            <person name="McCarthy F.M."/>
            <person name="McCormack J.E."/>
            <person name="Merchant M.E."/>
            <person name="Peterson D.G."/>
            <person name="Pollock D.D."/>
            <person name="Pourmand N."/>
            <person name="Raney B.J."/>
            <person name="Roessler K.A."/>
            <person name="Sanford J.R."/>
            <person name="Sawyer R.H."/>
            <person name="Schmidt C.J."/>
            <person name="Triplett E.W."/>
            <person name="Tuberville T.D."/>
            <person name="Venegas-Anaya M."/>
            <person name="Howard J.T."/>
            <person name="Jarvis E.D."/>
            <person name="Guillette L.J.Jr."/>
            <person name="Glenn T.C."/>
            <person name="Green R.E."/>
            <person name="Ray D.A."/>
        </authorList>
    </citation>
    <scope>NUCLEOTIDE SEQUENCE [LARGE SCALE GENOMIC DNA]</scope>
    <source>
        <strain evidence="2">KSC_2009_1</strain>
    </source>
</reference>
<dbReference type="AlphaFoldDB" id="A0A151P026"/>
<comment type="caution">
    <text evidence="2">The sequence shown here is derived from an EMBL/GenBank/DDBJ whole genome shotgun (WGS) entry which is preliminary data.</text>
</comment>
<sequence>MAHDDRPKPTLVVSKPLPLEPTKSASPSPPPPLIPEVESVLLAAVTLVPVEASVDVDTKVELEAAPADVHEPFSTITTVPGALEPPMDTTDVDLVAEEEEAPAIPVLEPPVQSMLVEPLPVVVPVAVAVPVPMPLPMPVPVPPPVVELPIQPATSPSPSPPPQEEVICEDLAESNGVLEEPREPTPEPPACQPEPVLESPIAQPEELVMPNGLEVSGKPEAEEPEEPPESDVSPISEPEEAKIEEEPASPPVPPSPPSPPSPPPEEEEPEEEEEAEEPAEEPVEVPELPPPAPTEPLQSMEAAASVAVSVPKKKRRMKELNKKEAVGDLLDAFKEVGSRIRIWEKAKQP</sequence>
<organism evidence="2 3">
    <name type="scientific">Alligator mississippiensis</name>
    <name type="common">American alligator</name>
    <dbReference type="NCBI Taxonomy" id="8496"/>
    <lineage>
        <taxon>Eukaryota</taxon>
        <taxon>Metazoa</taxon>
        <taxon>Chordata</taxon>
        <taxon>Craniata</taxon>
        <taxon>Vertebrata</taxon>
        <taxon>Euteleostomi</taxon>
        <taxon>Archelosauria</taxon>
        <taxon>Archosauria</taxon>
        <taxon>Crocodylia</taxon>
        <taxon>Alligatoridae</taxon>
        <taxon>Alligatorinae</taxon>
        <taxon>Alligator</taxon>
    </lineage>
</organism>
<feature type="compositionally biased region" description="Pro residues" evidence="1">
    <location>
        <begin position="248"/>
        <end position="263"/>
    </location>
</feature>
<dbReference type="EMBL" id="AKHW03001445">
    <property type="protein sequence ID" value="KYO42496.1"/>
    <property type="molecule type" value="Genomic_DNA"/>
</dbReference>
<protein>
    <submittedName>
        <fullName evidence="2">Uncharacterized protein</fullName>
    </submittedName>
</protein>
<dbReference type="STRING" id="8496.A0A151P026"/>
<proteinExistence type="predicted"/>
<evidence type="ECO:0000256" key="1">
    <source>
        <dbReference type="SAM" id="MobiDB-lite"/>
    </source>
</evidence>
<accession>A0A151P026</accession>
<feature type="region of interest" description="Disordered" evidence="1">
    <location>
        <begin position="151"/>
        <end position="319"/>
    </location>
</feature>
<evidence type="ECO:0000313" key="2">
    <source>
        <dbReference type="EMBL" id="KYO42496.1"/>
    </source>
</evidence>